<feature type="domain" description="PD-(D/E)XK endonuclease-like" evidence="1">
    <location>
        <begin position="646"/>
        <end position="901"/>
    </location>
</feature>
<dbReference type="Gene3D" id="3.90.320.10">
    <property type="match status" value="1"/>
</dbReference>
<dbReference type="InterPro" id="IPR027417">
    <property type="entry name" value="P-loop_NTPase"/>
</dbReference>
<keyword evidence="3" id="KW-1185">Reference proteome</keyword>
<accession>A0ABP9QFW0</accession>
<evidence type="ECO:0000313" key="3">
    <source>
        <dbReference type="Proteomes" id="UP001500547"/>
    </source>
</evidence>
<evidence type="ECO:0000259" key="1">
    <source>
        <dbReference type="Pfam" id="PF12705"/>
    </source>
</evidence>
<proteinExistence type="predicted"/>
<comment type="caution">
    <text evidence="2">The sequence shown here is derived from an EMBL/GenBank/DDBJ whole genome shotgun (WGS) entry which is preliminary data.</text>
</comment>
<dbReference type="Proteomes" id="UP001500547">
    <property type="component" value="Unassembled WGS sequence"/>
</dbReference>
<sequence>MTLASRSLAPDAAFLPAAARHILDFATELGRPADLSAASLLLPNLKLAPAMNAALQAAAGGPVLLPRTNTLGGLVEPWFAAIEALPDARRQLILHSLLRSREWFDDAMLWDVVGELTQLFDTLTEHAVPLPESEEVLLARLEAGFELNNSQALAFEARVVNTLWRAEAQGKPSRAAARLLAASQWLAQLNGPLIVMLESPDAGPLQGLIEAAAERVPVLLLCPERQLAKGALAALLQAAWPQQGELALRERVAGLDVMEVCNRMRLLAAESLETLGQAVADQVLYWLCEGRRNIALVACDRLAARRARALLEREGVLVQDETGWKMVTTRVAAVVDAWLEVLASDAWHRALIDLLRAPLLFVDIEPLARGQAGDLIAQLIREHNIASGLDVLSKLVDASTDPRAKDAAALLERLAKARAAINPAQSASIAEWLRRLKKSLELLGALPHFEQDAAGGMWLEWLETRQAELAQDANLPDPMRFRFAAWRTWFNRQMEAQLFRDESIDSPVILTHLAATRLRAFDAAIVIGADAEHLAPPAPPGWLTHAGVRRELGLPGLEAERLQLREDLAGLLLSSDASVIAWQCLRRDEELMPAAEVAVLQAALTLATGQGSVVDRAQPREIASSAEVGPTAFASPSAPAARIPLRLSASGMQTLIDCPYRYFARYVLRLAELDELSEGMEKQDFGTQLHRILHDFHSRFPLLANVSDETLADALSAITEEAFAEAVARNFQDHAWRLRWRRQLADYIAWQRQREADGWHWQSGEVDLRREHELGAERTLTLQGRIDRIDNGKDAEGDSALGLLDYKSRALTSLRTQVKDPDDIQLAFYTLLVGQHVQEAAYVALDGDTLGAVAIDEPEERAGALHDVITESFNALLDGAAMPAQGTAGACAYCEMRGVCRKEWMDEELVDER</sequence>
<gene>
    <name evidence="2" type="ORF">GCM10025770_10320</name>
</gene>
<protein>
    <recommendedName>
        <fullName evidence="1">PD-(D/E)XK endonuclease-like domain-containing protein</fullName>
    </recommendedName>
</protein>
<dbReference type="EMBL" id="BAABLD010000005">
    <property type="protein sequence ID" value="GAA5161291.1"/>
    <property type="molecule type" value="Genomic_DNA"/>
</dbReference>
<dbReference type="SUPFAM" id="SSF52540">
    <property type="entry name" value="P-loop containing nucleoside triphosphate hydrolases"/>
    <property type="match status" value="1"/>
</dbReference>
<dbReference type="InterPro" id="IPR011604">
    <property type="entry name" value="PDDEXK-like_dom_sf"/>
</dbReference>
<reference evidence="3" key="1">
    <citation type="journal article" date="2019" name="Int. J. Syst. Evol. Microbiol.">
        <title>The Global Catalogue of Microorganisms (GCM) 10K type strain sequencing project: providing services to taxonomists for standard genome sequencing and annotation.</title>
        <authorList>
            <consortium name="The Broad Institute Genomics Platform"/>
            <consortium name="The Broad Institute Genome Sequencing Center for Infectious Disease"/>
            <person name="Wu L."/>
            <person name="Ma J."/>
        </authorList>
    </citation>
    <scope>NUCLEOTIDE SEQUENCE [LARGE SCALE GENOMIC DNA]</scope>
    <source>
        <strain evidence="3">JCM 18715</strain>
    </source>
</reference>
<dbReference type="Pfam" id="PF12705">
    <property type="entry name" value="PDDEXK_1"/>
    <property type="match status" value="1"/>
</dbReference>
<dbReference type="RefSeq" id="WP_345531803.1">
    <property type="nucleotide sequence ID" value="NZ_BAABLD010000005.1"/>
</dbReference>
<dbReference type="InterPro" id="IPR038726">
    <property type="entry name" value="PDDEXK_AddAB-type"/>
</dbReference>
<organism evidence="2 3">
    <name type="scientific">Viridibacterium curvum</name>
    <dbReference type="NCBI Taxonomy" id="1101404"/>
    <lineage>
        <taxon>Bacteria</taxon>
        <taxon>Pseudomonadati</taxon>
        <taxon>Pseudomonadota</taxon>
        <taxon>Betaproteobacteria</taxon>
        <taxon>Rhodocyclales</taxon>
        <taxon>Rhodocyclaceae</taxon>
        <taxon>Viridibacterium</taxon>
    </lineage>
</organism>
<evidence type="ECO:0000313" key="2">
    <source>
        <dbReference type="EMBL" id="GAA5161291.1"/>
    </source>
</evidence>
<name>A0ABP9QFW0_9RHOO</name>